<keyword evidence="2" id="KW-0808">Transferase</keyword>
<dbReference type="PROSITE" id="PS51186">
    <property type="entry name" value="GNAT"/>
    <property type="match status" value="1"/>
</dbReference>
<dbReference type="Pfam" id="PF00583">
    <property type="entry name" value="Acetyltransf_1"/>
    <property type="match status" value="1"/>
</dbReference>
<dbReference type="GO" id="GO:0016747">
    <property type="term" value="F:acyltransferase activity, transferring groups other than amino-acyl groups"/>
    <property type="evidence" value="ECO:0007669"/>
    <property type="project" value="InterPro"/>
</dbReference>
<dbReference type="AlphaFoldDB" id="A0A0H2XZG0"/>
<name>A0A0H2XZG0_BURO1</name>
<reference evidence="2" key="1">
    <citation type="submission" date="2006-05" db="EMBL/GenBank/DDBJ databases">
        <title>Complete sequence of chromosome 3 of Burkholderia cenocepacia AU 1054.</title>
        <authorList>
            <consortium name="US DOE Joint Genome Institute"/>
            <person name="Copeland A."/>
            <person name="Lucas S."/>
            <person name="Lapidus A."/>
            <person name="Barry K."/>
            <person name="Detter J.C."/>
            <person name="Glavina del Rio T."/>
            <person name="Hammon N."/>
            <person name="Israni S."/>
            <person name="Dalin E."/>
            <person name="Tice H."/>
            <person name="Pitluck S."/>
            <person name="Chain P."/>
            <person name="Malfatti S."/>
            <person name="Shin M."/>
            <person name="Vergez L."/>
            <person name="Schmutz J."/>
            <person name="Larimer F."/>
            <person name="Land M."/>
            <person name="Hauser L."/>
            <person name="Kyrpides N."/>
            <person name="Lykidis A."/>
            <person name="LiPuma J.J."/>
            <person name="Konstantinidis K."/>
            <person name="Tiedje J.M."/>
            <person name="Richardson P."/>
        </authorList>
    </citation>
    <scope>NUCLEOTIDE SEQUENCE [LARGE SCALE GENOMIC DNA]</scope>
    <source>
        <strain evidence="2">AU 1054</strain>
    </source>
</reference>
<dbReference type="SUPFAM" id="SSF55729">
    <property type="entry name" value="Acyl-CoA N-acyltransferases (Nat)"/>
    <property type="match status" value="1"/>
</dbReference>
<dbReference type="InterPro" id="IPR000182">
    <property type="entry name" value="GNAT_dom"/>
</dbReference>
<accession>A0A0H2XZG0</accession>
<evidence type="ECO:0000313" key="2">
    <source>
        <dbReference type="EMBL" id="ABF80449.1"/>
    </source>
</evidence>
<dbReference type="HOGENOM" id="CLU_056607_4_1_4"/>
<gene>
    <name evidence="2" type="ordered locus">Bcen_5580</name>
</gene>
<dbReference type="CDD" id="cd04301">
    <property type="entry name" value="NAT_SF"/>
    <property type="match status" value="1"/>
</dbReference>
<feature type="domain" description="N-acetyltransferase" evidence="1">
    <location>
        <begin position="1"/>
        <end position="153"/>
    </location>
</feature>
<dbReference type="Gene3D" id="3.40.630.30">
    <property type="match status" value="1"/>
</dbReference>
<dbReference type="EMBL" id="CP000380">
    <property type="protein sequence ID" value="ABF80449.1"/>
    <property type="molecule type" value="Genomic_DNA"/>
</dbReference>
<proteinExistence type="predicted"/>
<sequence length="154" mass="17202">MTSQGVRFTICAVRAEETYPLRAAILMAGDEEGSALHGDHAPTTLHFAVRDNDTIVAVASVCKEGQSGVPNAEAWRLRGMAVHPSVRGLGFGRLLVNLSIRHVREQRGTLLWCTARESAYQFYEMLGFNRDPIPISLHGRDDMKFYLMQRPIEC</sequence>
<organism evidence="2">
    <name type="scientific">Burkholderia orbicola (strain AU 1054)</name>
    <dbReference type="NCBI Taxonomy" id="331271"/>
    <lineage>
        <taxon>Bacteria</taxon>
        <taxon>Pseudomonadati</taxon>
        <taxon>Pseudomonadota</taxon>
        <taxon>Betaproteobacteria</taxon>
        <taxon>Burkholderiales</taxon>
        <taxon>Burkholderiaceae</taxon>
        <taxon>Burkholderia</taxon>
        <taxon>Burkholderia cepacia complex</taxon>
        <taxon>Burkholderia orbicola</taxon>
    </lineage>
</organism>
<evidence type="ECO:0000259" key="1">
    <source>
        <dbReference type="PROSITE" id="PS51186"/>
    </source>
</evidence>
<dbReference type="InterPro" id="IPR016181">
    <property type="entry name" value="Acyl_CoA_acyltransferase"/>
</dbReference>
<protein>
    <submittedName>
        <fullName evidence="2">GCN5-related N-acetyltransferase</fullName>
    </submittedName>
</protein>